<feature type="transmembrane region" description="Helical" evidence="1">
    <location>
        <begin position="120"/>
        <end position="140"/>
    </location>
</feature>
<sequence>MENLIKDNVGQPAYLENLYRSNPVEFADAFHVVYPEIQTELTAQIWHERLRNTPNEITWGTSKDWIFVAISALIVAFLMQMPDLFSISHDFYFPRNMAFIAMPGIAAFFAFKQDLSLKSILPPLGILLFSVVFINLLPVGPMSDTLLLSCIHLPILIWLLVGYIYSGAQLSQTEKRINFLRFHGDLLVMSAVILLAGGLFTALTINLFGLIGIKIEDFYFRYLVLSALPTVPLLATLLVQQNPTLVSKISPVIARIFTPLVSLMLIIFLLTFIYSGKDPYNDREFLLIFNGILIGVMALLLFSVSESTKDAASHFQRLSLIILAFLAIINNGIALSAIAFRLFELGITPNRFAVLGSNVLVLVNLVFVTRELLGLWKGVKGLKDVEASMTRFLPFYALWAAIVSFVFPLVFSFH</sequence>
<accession>A0ABU3TTN2</accession>
<dbReference type="RefSeq" id="WP_316070738.1">
    <property type="nucleotide sequence ID" value="NZ_JAVNWW010000004.1"/>
</dbReference>
<dbReference type="Proteomes" id="UP001249959">
    <property type="component" value="Unassembled WGS sequence"/>
</dbReference>
<reference evidence="2 3" key="1">
    <citation type="submission" date="2023-09" db="EMBL/GenBank/DDBJ databases">
        <title>Aquirufa genomes.</title>
        <authorList>
            <person name="Pitt A."/>
        </authorList>
    </citation>
    <scope>NUCLEOTIDE SEQUENCE [LARGE SCALE GENOMIC DNA]</scope>
    <source>
        <strain evidence="2 3">LEOWEIH-7C</strain>
    </source>
</reference>
<keyword evidence="3" id="KW-1185">Reference proteome</keyword>
<feature type="transmembrane region" description="Helical" evidence="1">
    <location>
        <begin position="393"/>
        <end position="413"/>
    </location>
</feature>
<proteinExistence type="predicted"/>
<name>A0ABU3TTN2_9BACT</name>
<keyword evidence="1" id="KW-1133">Transmembrane helix</keyword>
<feature type="transmembrane region" description="Helical" evidence="1">
    <location>
        <begin position="186"/>
        <end position="213"/>
    </location>
</feature>
<feature type="transmembrane region" description="Helical" evidence="1">
    <location>
        <begin position="146"/>
        <end position="165"/>
    </location>
</feature>
<protein>
    <recommendedName>
        <fullName evidence="4">DUF4153 domain-containing protein</fullName>
    </recommendedName>
</protein>
<feature type="transmembrane region" description="Helical" evidence="1">
    <location>
        <begin position="65"/>
        <end position="81"/>
    </location>
</feature>
<keyword evidence="1" id="KW-0812">Transmembrane</keyword>
<keyword evidence="1" id="KW-0472">Membrane</keyword>
<dbReference type="EMBL" id="JAVNWW010000004">
    <property type="protein sequence ID" value="MDU0809227.1"/>
    <property type="molecule type" value="Genomic_DNA"/>
</dbReference>
<organism evidence="2 3">
    <name type="scientific">Aquirufa regiilacus</name>
    <dbReference type="NCBI Taxonomy" id="3024868"/>
    <lineage>
        <taxon>Bacteria</taxon>
        <taxon>Pseudomonadati</taxon>
        <taxon>Bacteroidota</taxon>
        <taxon>Cytophagia</taxon>
        <taxon>Cytophagales</taxon>
        <taxon>Flectobacillaceae</taxon>
        <taxon>Aquirufa</taxon>
    </lineage>
</organism>
<evidence type="ECO:0000313" key="2">
    <source>
        <dbReference type="EMBL" id="MDU0809227.1"/>
    </source>
</evidence>
<evidence type="ECO:0000256" key="1">
    <source>
        <dbReference type="SAM" id="Phobius"/>
    </source>
</evidence>
<comment type="caution">
    <text evidence="2">The sequence shown here is derived from an EMBL/GenBank/DDBJ whole genome shotgun (WGS) entry which is preliminary data.</text>
</comment>
<feature type="transmembrane region" description="Helical" evidence="1">
    <location>
        <begin position="252"/>
        <end position="273"/>
    </location>
</feature>
<feature type="transmembrane region" description="Helical" evidence="1">
    <location>
        <begin position="352"/>
        <end position="373"/>
    </location>
</feature>
<evidence type="ECO:0008006" key="4">
    <source>
        <dbReference type="Google" id="ProtNLM"/>
    </source>
</evidence>
<feature type="transmembrane region" description="Helical" evidence="1">
    <location>
        <begin position="317"/>
        <end position="340"/>
    </location>
</feature>
<feature type="transmembrane region" description="Helical" evidence="1">
    <location>
        <begin position="219"/>
        <end position="240"/>
    </location>
</feature>
<feature type="transmembrane region" description="Helical" evidence="1">
    <location>
        <begin position="285"/>
        <end position="305"/>
    </location>
</feature>
<evidence type="ECO:0000313" key="3">
    <source>
        <dbReference type="Proteomes" id="UP001249959"/>
    </source>
</evidence>
<gene>
    <name evidence="2" type="ORF">PQG45_09295</name>
</gene>